<dbReference type="InterPro" id="IPR033434">
    <property type="entry name" value="MucB/RseB_N"/>
</dbReference>
<dbReference type="STRING" id="1108595.BKX93_00540"/>
<feature type="signal peptide" evidence="5">
    <location>
        <begin position="1"/>
        <end position="20"/>
    </location>
</feature>
<dbReference type="GO" id="GO:0045152">
    <property type="term" value="F:antisigma factor binding"/>
    <property type="evidence" value="ECO:0007669"/>
    <property type="project" value="TreeGrafter"/>
</dbReference>
<name>A0A1D9LBL4_9NEIS</name>
<sequence>MHVVPLIGVLMLGAACAVHAEDDMQLLRNVGNAGRQQPLDGTYLHQMNGTLETFRIVRQGQGDNVREKRTSLDGPTREVVRKGRGLTCFAPDKRALMACKISAMRLFPALLPDDLDDITRSYVLKRTGYDRVAKRDCQWLDLQPRDAQRYTMRMCIEPATYLPLKVMTLSPRGDAVEQFTFTDVELGGAKDKRAYVSKLSQRFQLRSSASGGSEEAAPPQGELTGLPQGFRVLRSVQRVLPGQGGKPVRHMVLSDGLVMLSVFVEPPPPEHARLEKVGNLHGAINMATSYQNDMQLTAVGDMPQTAMMALLKGLHVNGKGD</sequence>
<evidence type="ECO:0000256" key="1">
    <source>
        <dbReference type="ARBA" id="ARBA00004418"/>
    </source>
</evidence>
<dbReference type="GO" id="GO:0032885">
    <property type="term" value="P:regulation of polysaccharide biosynthetic process"/>
    <property type="evidence" value="ECO:0007669"/>
    <property type="project" value="TreeGrafter"/>
</dbReference>
<protein>
    <recommendedName>
        <fullName evidence="10">Transcriptional regulator</fullName>
    </recommendedName>
</protein>
<dbReference type="PANTHER" id="PTHR38782:SF1">
    <property type="entry name" value="SIGMA-E FACTOR REGULATORY PROTEIN RSEB"/>
    <property type="match status" value="1"/>
</dbReference>
<evidence type="ECO:0000256" key="2">
    <source>
        <dbReference type="ARBA" id="ARBA00008150"/>
    </source>
</evidence>
<evidence type="ECO:0000256" key="3">
    <source>
        <dbReference type="ARBA" id="ARBA00022729"/>
    </source>
</evidence>
<dbReference type="Gene3D" id="3.30.200.100">
    <property type="entry name" value="MucB/RseB, C-terminal domain"/>
    <property type="match status" value="1"/>
</dbReference>
<evidence type="ECO:0008006" key="10">
    <source>
        <dbReference type="Google" id="ProtNLM"/>
    </source>
</evidence>
<evidence type="ECO:0000256" key="4">
    <source>
        <dbReference type="ARBA" id="ARBA00022764"/>
    </source>
</evidence>
<dbReference type="Gene3D" id="2.50.20.10">
    <property type="entry name" value="Lipoprotein localisation LolA/LolB/LppX"/>
    <property type="match status" value="1"/>
</dbReference>
<keyword evidence="3 5" id="KW-0732">Signal</keyword>
<evidence type="ECO:0000259" key="6">
    <source>
        <dbReference type="Pfam" id="PF03888"/>
    </source>
</evidence>
<comment type="subcellular location">
    <subcellularLocation>
        <location evidence="1">Periplasm</location>
    </subcellularLocation>
</comment>
<dbReference type="InterPro" id="IPR005588">
    <property type="entry name" value="MucB_RseB"/>
</dbReference>
<proteinExistence type="inferred from homology"/>
<evidence type="ECO:0000256" key="5">
    <source>
        <dbReference type="SAM" id="SignalP"/>
    </source>
</evidence>
<dbReference type="AlphaFoldDB" id="A0A1D9LBL4"/>
<evidence type="ECO:0000259" key="7">
    <source>
        <dbReference type="Pfam" id="PF17188"/>
    </source>
</evidence>
<dbReference type="PANTHER" id="PTHR38782">
    <property type="match status" value="1"/>
</dbReference>
<comment type="similarity">
    <text evidence="2">Belongs to the RseB family.</text>
</comment>
<dbReference type="EMBL" id="CP017707">
    <property type="protein sequence ID" value="AOZ48625.1"/>
    <property type="molecule type" value="Genomic_DNA"/>
</dbReference>
<evidence type="ECO:0000313" key="8">
    <source>
        <dbReference type="EMBL" id="AOZ48625.1"/>
    </source>
</evidence>
<gene>
    <name evidence="8" type="ORF">BKX93_00540</name>
</gene>
<accession>A0A1D9LBL4</accession>
<evidence type="ECO:0000313" key="9">
    <source>
        <dbReference type="Proteomes" id="UP000178776"/>
    </source>
</evidence>
<dbReference type="PIRSF" id="PIRSF005427">
    <property type="entry name" value="RseB"/>
    <property type="match status" value="1"/>
</dbReference>
<dbReference type="Proteomes" id="UP000178776">
    <property type="component" value="Chromosome"/>
</dbReference>
<organism evidence="8 9">
    <name type="scientific">Chromobacterium vaccinii</name>
    <dbReference type="NCBI Taxonomy" id="1108595"/>
    <lineage>
        <taxon>Bacteria</taxon>
        <taxon>Pseudomonadati</taxon>
        <taxon>Pseudomonadota</taxon>
        <taxon>Betaproteobacteria</taxon>
        <taxon>Neisseriales</taxon>
        <taxon>Chromobacteriaceae</taxon>
        <taxon>Chromobacterium</taxon>
    </lineage>
</organism>
<dbReference type="GO" id="GO:0030288">
    <property type="term" value="C:outer membrane-bounded periplasmic space"/>
    <property type="evidence" value="ECO:0007669"/>
    <property type="project" value="TreeGrafter"/>
</dbReference>
<keyword evidence="4" id="KW-0574">Periplasm</keyword>
<dbReference type="InterPro" id="IPR033436">
    <property type="entry name" value="MucB/RseB_C"/>
</dbReference>
<reference evidence="8 9" key="1">
    <citation type="submission" date="2016-10" db="EMBL/GenBank/DDBJ databases">
        <title>Chromobacterium muskegensis sp. nov., an insecticidal bacterium isolated from Sphagnum bogs.</title>
        <authorList>
            <person name="Sparks M.E."/>
            <person name="Blackburn M.B."/>
            <person name="Gundersen-Rindal D.E."/>
            <person name="Mitchell A."/>
            <person name="Farrar R."/>
            <person name="Kuhar D."/>
        </authorList>
    </citation>
    <scope>NUCLEOTIDE SEQUENCE [LARGE SCALE GENOMIC DNA]</scope>
    <source>
        <strain evidence="8 9">21-1</strain>
    </source>
</reference>
<feature type="domain" description="MucB/RseB N-terminal" evidence="6">
    <location>
        <begin position="24"/>
        <end position="192"/>
    </location>
</feature>
<feature type="domain" description="MucB/RseB C-terminal" evidence="7">
    <location>
        <begin position="223"/>
        <end position="313"/>
    </location>
</feature>
<dbReference type="Pfam" id="PF03888">
    <property type="entry name" value="MucB_RseB"/>
    <property type="match status" value="1"/>
</dbReference>
<feature type="chain" id="PRO_5009442928" description="Transcriptional regulator" evidence="5">
    <location>
        <begin position="21"/>
        <end position="321"/>
    </location>
</feature>
<dbReference type="KEGG" id="cvc:BKX93_00540"/>
<dbReference type="Pfam" id="PF17188">
    <property type="entry name" value="MucB_RseB_C"/>
    <property type="match status" value="1"/>
</dbReference>
<dbReference type="CDD" id="cd16327">
    <property type="entry name" value="RseB"/>
    <property type="match status" value="1"/>
</dbReference>
<dbReference type="InterPro" id="IPR038484">
    <property type="entry name" value="MucB/RseB_C_sf"/>
</dbReference>